<dbReference type="InterPro" id="IPR007803">
    <property type="entry name" value="Asp/Arg/Pro-Hydrxlase"/>
</dbReference>
<dbReference type="PANTHER" id="PTHR46332:SF5">
    <property type="entry name" value="ASPARTATE BETA-HYDROXYLASE DOMAIN CONTAINING 2"/>
    <property type="match status" value="1"/>
</dbReference>
<reference evidence="6" key="1">
    <citation type="journal article" date="2023" name="G3 (Bethesda)">
        <title>Whole genome assembly and annotation of the endangered Caribbean coral Acropora cervicornis.</title>
        <authorList>
            <person name="Selwyn J.D."/>
            <person name="Vollmer S.V."/>
        </authorList>
    </citation>
    <scope>NUCLEOTIDE SEQUENCE</scope>
    <source>
        <strain evidence="6">K2</strain>
    </source>
</reference>
<keyword evidence="3" id="KW-0560">Oxidoreductase</keyword>
<dbReference type="SUPFAM" id="SSF51197">
    <property type="entry name" value="Clavaminate synthase-like"/>
    <property type="match status" value="1"/>
</dbReference>
<dbReference type="GO" id="GO:0016020">
    <property type="term" value="C:membrane"/>
    <property type="evidence" value="ECO:0007669"/>
    <property type="project" value="TreeGrafter"/>
</dbReference>
<dbReference type="GO" id="GO:0051213">
    <property type="term" value="F:dioxygenase activity"/>
    <property type="evidence" value="ECO:0007669"/>
    <property type="project" value="UniProtKB-KW"/>
</dbReference>
<dbReference type="EMBL" id="JARQWQ010000001">
    <property type="protein sequence ID" value="KAK2574096.1"/>
    <property type="molecule type" value="Genomic_DNA"/>
</dbReference>
<evidence type="ECO:0000259" key="5">
    <source>
        <dbReference type="Pfam" id="PF05118"/>
    </source>
</evidence>
<sequence>MADDDRFLSQGYILFKDVLLKGLFAIFMLSTVTLITKVLSKKYQVQHFDETNFCSSSKCLRCSRKNSTSKEILSKRLEAFSSTQGNNTGLQRLFKATICRESEDSNSPLSDQKPTVLHLHGLSCRLWYDQEEYKEELQSLILTRNYESIKSEFKQIRENLKSGWFRNTTPEGEWLVFHLFNQGEKVAKNCASCPNTVKIIESIGSFIKDCSFGNALFSTLKPGTHITPHFGPTNCRIRCHLPLFVPEGCFLCVNGEKRHWTEKKLLLFDDSFIHEASHGGVKGERTVLMIDLWHPEVLLIEKEALCFMFPSNSRL</sequence>
<dbReference type="AlphaFoldDB" id="A0AAD9VGY6"/>
<reference evidence="6" key="2">
    <citation type="journal article" date="2023" name="Science">
        <title>Genomic signatures of disease resistance in endangered staghorn corals.</title>
        <authorList>
            <person name="Vollmer S.V."/>
            <person name="Selwyn J.D."/>
            <person name="Despard B.A."/>
            <person name="Roesel C.L."/>
        </authorList>
    </citation>
    <scope>NUCLEOTIDE SEQUENCE</scope>
    <source>
        <strain evidence="6">K2</strain>
    </source>
</reference>
<keyword evidence="2" id="KW-0223">Dioxygenase</keyword>
<evidence type="ECO:0000256" key="4">
    <source>
        <dbReference type="SAM" id="Phobius"/>
    </source>
</evidence>
<feature type="domain" description="Aspartyl/asparaginy/proline hydroxylase" evidence="5">
    <location>
        <begin position="144"/>
        <end position="295"/>
    </location>
</feature>
<protein>
    <submittedName>
        <fullName evidence="6">Aspartate beta-hydroxylase domain-containing protein 2</fullName>
    </submittedName>
</protein>
<evidence type="ECO:0000313" key="7">
    <source>
        <dbReference type="Proteomes" id="UP001249851"/>
    </source>
</evidence>
<gene>
    <name evidence="6" type="ORF">P5673_000223</name>
</gene>
<evidence type="ECO:0000256" key="1">
    <source>
        <dbReference type="ARBA" id="ARBA00007730"/>
    </source>
</evidence>
<keyword evidence="4" id="KW-0812">Transmembrane</keyword>
<dbReference type="Gene3D" id="2.60.120.330">
    <property type="entry name" value="B-lactam Antibiotic, Isopenicillin N Synthase, Chain"/>
    <property type="match status" value="1"/>
</dbReference>
<keyword evidence="4" id="KW-1133">Transmembrane helix</keyword>
<evidence type="ECO:0000256" key="3">
    <source>
        <dbReference type="ARBA" id="ARBA00023002"/>
    </source>
</evidence>
<dbReference type="Pfam" id="PF05118">
    <property type="entry name" value="Asp_Arg_Hydrox"/>
    <property type="match status" value="1"/>
</dbReference>
<evidence type="ECO:0000256" key="2">
    <source>
        <dbReference type="ARBA" id="ARBA00022964"/>
    </source>
</evidence>
<evidence type="ECO:0000313" key="6">
    <source>
        <dbReference type="EMBL" id="KAK2574096.1"/>
    </source>
</evidence>
<dbReference type="InterPro" id="IPR051821">
    <property type="entry name" value="Asp/Asn_beta-hydroxylase"/>
</dbReference>
<accession>A0AAD9VGY6</accession>
<keyword evidence="7" id="KW-1185">Reference proteome</keyword>
<dbReference type="Proteomes" id="UP001249851">
    <property type="component" value="Unassembled WGS sequence"/>
</dbReference>
<comment type="caution">
    <text evidence="6">The sequence shown here is derived from an EMBL/GenBank/DDBJ whole genome shotgun (WGS) entry which is preliminary data.</text>
</comment>
<dbReference type="PANTHER" id="PTHR46332">
    <property type="entry name" value="ASPARTATE BETA-HYDROXYLASE DOMAIN-CONTAINING PROTEIN 2"/>
    <property type="match status" value="1"/>
</dbReference>
<name>A0AAD9VGY6_ACRCE</name>
<keyword evidence="4" id="KW-0472">Membrane</keyword>
<proteinExistence type="inferred from homology"/>
<dbReference type="InterPro" id="IPR027443">
    <property type="entry name" value="IPNS-like_sf"/>
</dbReference>
<comment type="similarity">
    <text evidence="1">Belongs to the aspartyl/asparaginyl beta-hydroxylase family.</text>
</comment>
<feature type="transmembrane region" description="Helical" evidence="4">
    <location>
        <begin position="20"/>
        <end position="39"/>
    </location>
</feature>
<organism evidence="6 7">
    <name type="scientific">Acropora cervicornis</name>
    <name type="common">Staghorn coral</name>
    <dbReference type="NCBI Taxonomy" id="6130"/>
    <lineage>
        <taxon>Eukaryota</taxon>
        <taxon>Metazoa</taxon>
        <taxon>Cnidaria</taxon>
        <taxon>Anthozoa</taxon>
        <taxon>Hexacorallia</taxon>
        <taxon>Scleractinia</taxon>
        <taxon>Astrocoeniina</taxon>
        <taxon>Acroporidae</taxon>
        <taxon>Acropora</taxon>
    </lineage>
</organism>